<dbReference type="InterPro" id="IPR036291">
    <property type="entry name" value="NAD(P)-bd_dom_sf"/>
</dbReference>
<evidence type="ECO:0000259" key="1">
    <source>
        <dbReference type="Pfam" id="PF13460"/>
    </source>
</evidence>
<feature type="domain" description="NAD(P)-binding" evidence="1">
    <location>
        <begin position="7"/>
        <end position="190"/>
    </location>
</feature>
<reference evidence="2 3" key="1">
    <citation type="journal article" date="2019" name="Int. J. Syst. Evol. Microbiol.">
        <title>The Global Catalogue of Microorganisms (GCM) 10K type strain sequencing project: providing services to taxonomists for standard genome sequencing and annotation.</title>
        <authorList>
            <consortium name="The Broad Institute Genomics Platform"/>
            <consortium name="The Broad Institute Genome Sequencing Center for Infectious Disease"/>
            <person name="Wu L."/>
            <person name="Ma J."/>
        </authorList>
    </citation>
    <scope>NUCLEOTIDE SEQUENCE [LARGE SCALE GENOMIC DNA]</scope>
    <source>
        <strain evidence="2 3">JCM 15589</strain>
    </source>
</reference>
<proteinExistence type="predicted"/>
<organism evidence="2 3">
    <name type="scientific">Isoptericola hypogeus</name>
    <dbReference type="NCBI Taxonomy" id="300179"/>
    <lineage>
        <taxon>Bacteria</taxon>
        <taxon>Bacillati</taxon>
        <taxon>Actinomycetota</taxon>
        <taxon>Actinomycetes</taxon>
        <taxon>Micrococcales</taxon>
        <taxon>Promicromonosporaceae</taxon>
        <taxon>Isoptericola</taxon>
    </lineage>
</organism>
<gene>
    <name evidence="2" type="ORF">GCM10009809_37560</name>
</gene>
<dbReference type="EMBL" id="BAAAPM010000009">
    <property type="protein sequence ID" value="GAA1738780.1"/>
    <property type="molecule type" value="Genomic_DNA"/>
</dbReference>
<dbReference type="PANTHER" id="PTHR47129:SF1">
    <property type="entry name" value="NMRA-LIKE DOMAIN-CONTAINING PROTEIN"/>
    <property type="match status" value="1"/>
</dbReference>
<dbReference type="Proteomes" id="UP001501138">
    <property type="component" value="Unassembled WGS sequence"/>
</dbReference>
<protein>
    <submittedName>
        <fullName evidence="2">SDR family oxidoreductase</fullName>
    </submittedName>
</protein>
<dbReference type="RefSeq" id="WP_344250345.1">
    <property type="nucleotide sequence ID" value="NZ_BAAAPM010000009.1"/>
</dbReference>
<dbReference type="PANTHER" id="PTHR47129">
    <property type="entry name" value="QUINONE OXIDOREDUCTASE 2"/>
    <property type="match status" value="1"/>
</dbReference>
<dbReference type="InterPro" id="IPR016040">
    <property type="entry name" value="NAD(P)-bd_dom"/>
</dbReference>
<keyword evidence="3" id="KW-1185">Reference proteome</keyword>
<accession>A0ABN2JUB0</accession>
<dbReference type="Gene3D" id="3.40.50.720">
    <property type="entry name" value="NAD(P)-binding Rossmann-like Domain"/>
    <property type="match status" value="1"/>
</dbReference>
<sequence>MTIAIIGATGQLGGLTIDALLDRGVPAGDLLALGRNAERLAALAERGLRTAILDLDVPDAVDATAAQLDGVEKLLLISVGMPGQALAPRGTAIDAARKAGVKHLVYTSALEAPTTILGLAAEHKATEELVTASGIPATFLRNGWYTENHQQEFAGARERGVIANSVGDGRLANAPRRDFAEAAAVVLTTPGHETRAYELSGDVAWSYADFAATAQEVLGTPVRYEALTPAQELEQLQAFGLDEGMAGFMVALNGNMRDNALAPTHGDLARLIGHPTEPLEVTMRTWV</sequence>
<name>A0ABN2JUB0_9MICO</name>
<dbReference type="Pfam" id="PF13460">
    <property type="entry name" value="NAD_binding_10"/>
    <property type="match status" value="1"/>
</dbReference>
<evidence type="ECO:0000313" key="2">
    <source>
        <dbReference type="EMBL" id="GAA1738780.1"/>
    </source>
</evidence>
<dbReference type="Gene3D" id="3.90.25.10">
    <property type="entry name" value="UDP-galactose 4-epimerase, domain 1"/>
    <property type="match status" value="1"/>
</dbReference>
<comment type="caution">
    <text evidence="2">The sequence shown here is derived from an EMBL/GenBank/DDBJ whole genome shotgun (WGS) entry which is preliminary data.</text>
</comment>
<evidence type="ECO:0000313" key="3">
    <source>
        <dbReference type="Proteomes" id="UP001501138"/>
    </source>
</evidence>
<dbReference type="InterPro" id="IPR052718">
    <property type="entry name" value="NmrA-type_oxidoreductase"/>
</dbReference>
<dbReference type="SUPFAM" id="SSF51735">
    <property type="entry name" value="NAD(P)-binding Rossmann-fold domains"/>
    <property type="match status" value="1"/>
</dbReference>